<dbReference type="EMBL" id="MLJW01000079">
    <property type="protein sequence ID" value="OIR01943.1"/>
    <property type="molecule type" value="Genomic_DNA"/>
</dbReference>
<dbReference type="InterPro" id="IPR029060">
    <property type="entry name" value="PIN-like_dom_sf"/>
</dbReference>
<comment type="caution">
    <text evidence="2">The sequence shown here is derived from an EMBL/GenBank/DDBJ whole genome shotgun (WGS) entry which is preliminary data.</text>
</comment>
<accession>A0A1J5S149</accession>
<reference evidence="2" key="1">
    <citation type="submission" date="2016-10" db="EMBL/GenBank/DDBJ databases">
        <title>Sequence of Gallionella enrichment culture.</title>
        <authorList>
            <person name="Poehlein A."/>
            <person name="Muehling M."/>
            <person name="Daniel R."/>
        </authorList>
    </citation>
    <scope>NUCLEOTIDE SEQUENCE</scope>
</reference>
<feature type="domain" description="DUF5615" evidence="1">
    <location>
        <begin position="3"/>
        <end position="106"/>
    </location>
</feature>
<evidence type="ECO:0000313" key="2">
    <source>
        <dbReference type="EMBL" id="OIR01943.1"/>
    </source>
</evidence>
<dbReference type="Pfam" id="PF18480">
    <property type="entry name" value="DUF5615"/>
    <property type="match status" value="1"/>
</dbReference>
<dbReference type="InterPro" id="IPR041049">
    <property type="entry name" value="DUF5615"/>
</dbReference>
<sequence length="113" mass="13270">MPRFLIDANLPYRFALWHGEDYLHVYDLGDDMADAAIWQYAKEHDLIIVSKDADFSDWVMLSDPPPKVIHLRIGNMRLRDLFVFLQRVWPQLVELSAKHKLVIVHETLIECIA</sequence>
<dbReference type="AlphaFoldDB" id="A0A1J5S149"/>
<proteinExistence type="predicted"/>
<gene>
    <name evidence="2" type="ORF">GALL_160300</name>
</gene>
<evidence type="ECO:0000259" key="1">
    <source>
        <dbReference type="Pfam" id="PF18480"/>
    </source>
</evidence>
<dbReference type="SUPFAM" id="SSF88723">
    <property type="entry name" value="PIN domain-like"/>
    <property type="match status" value="1"/>
</dbReference>
<name>A0A1J5S149_9ZZZZ</name>
<protein>
    <recommendedName>
        <fullName evidence="1">DUF5615 domain-containing protein</fullName>
    </recommendedName>
</protein>
<organism evidence="2">
    <name type="scientific">mine drainage metagenome</name>
    <dbReference type="NCBI Taxonomy" id="410659"/>
    <lineage>
        <taxon>unclassified sequences</taxon>
        <taxon>metagenomes</taxon>
        <taxon>ecological metagenomes</taxon>
    </lineage>
</organism>